<feature type="signal peptide" evidence="1">
    <location>
        <begin position="1"/>
        <end position="27"/>
    </location>
</feature>
<dbReference type="EMBL" id="QUMQ01000001">
    <property type="protein sequence ID" value="REF96757.1"/>
    <property type="molecule type" value="Genomic_DNA"/>
</dbReference>
<dbReference type="OrthoDB" id="4171178at2"/>
<keyword evidence="3" id="KW-1185">Reference proteome</keyword>
<feature type="chain" id="PRO_5017742591" description="Ribosomally synthesized peptide with SipW-like signal peptide" evidence="1">
    <location>
        <begin position="28"/>
        <end position="181"/>
    </location>
</feature>
<evidence type="ECO:0000313" key="3">
    <source>
        <dbReference type="Proteomes" id="UP000256913"/>
    </source>
</evidence>
<protein>
    <recommendedName>
        <fullName evidence="4">Ribosomally synthesized peptide with SipW-like signal peptide</fullName>
    </recommendedName>
</protein>
<reference evidence="2 3" key="1">
    <citation type="submission" date="2018-08" db="EMBL/GenBank/DDBJ databases">
        <title>Sequencing the genomes of 1000 actinobacteria strains.</title>
        <authorList>
            <person name="Klenk H.-P."/>
        </authorList>
    </citation>
    <scope>NUCLEOTIDE SEQUENCE [LARGE SCALE GENOMIC DNA]</scope>
    <source>
        <strain evidence="2 3">DSM 44099</strain>
    </source>
</reference>
<gene>
    <name evidence="2" type="ORF">DFJ67_2748</name>
</gene>
<evidence type="ECO:0000256" key="1">
    <source>
        <dbReference type="SAM" id="SignalP"/>
    </source>
</evidence>
<proteinExistence type="predicted"/>
<keyword evidence="1" id="KW-0732">Signal</keyword>
<dbReference type="Proteomes" id="UP000256913">
    <property type="component" value="Unassembled WGS sequence"/>
</dbReference>
<dbReference type="AlphaFoldDB" id="A0A3D9ZHN9"/>
<organism evidence="2 3">
    <name type="scientific">Asanoa ferruginea</name>
    <dbReference type="NCBI Taxonomy" id="53367"/>
    <lineage>
        <taxon>Bacteria</taxon>
        <taxon>Bacillati</taxon>
        <taxon>Actinomycetota</taxon>
        <taxon>Actinomycetes</taxon>
        <taxon>Micromonosporales</taxon>
        <taxon>Micromonosporaceae</taxon>
        <taxon>Asanoa</taxon>
    </lineage>
</organism>
<sequence>MQKRSKRILAATLAAAGVLAAAGTAWAVFSRTGTANATGTAETFNSVTVNGSWLGRGPGQLSLLPGEKGSVNIQVSNPASNTVNARIKKITPSAILGGHITGGTDAGYCASMLSAVTYEPGTTGPVIANDNQLNNVKLQDAVLLQLAADERCSGISFATSWTVEFEATRDGATSGPIVLNP</sequence>
<dbReference type="RefSeq" id="WP_116068217.1">
    <property type="nucleotide sequence ID" value="NZ_BONB01000107.1"/>
</dbReference>
<name>A0A3D9ZHN9_9ACTN</name>
<evidence type="ECO:0008006" key="4">
    <source>
        <dbReference type="Google" id="ProtNLM"/>
    </source>
</evidence>
<comment type="caution">
    <text evidence="2">The sequence shown here is derived from an EMBL/GenBank/DDBJ whole genome shotgun (WGS) entry which is preliminary data.</text>
</comment>
<evidence type="ECO:0000313" key="2">
    <source>
        <dbReference type="EMBL" id="REF96757.1"/>
    </source>
</evidence>
<accession>A0A3D9ZHN9</accession>